<protein>
    <recommendedName>
        <fullName evidence="3">DUF2087 domain-containing protein</fullName>
    </recommendedName>
</protein>
<reference evidence="1 2" key="1">
    <citation type="submission" date="2024-11" db="EMBL/GenBank/DDBJ databases">
        <title>Adaptive evolution of stress response genes in parasites aligns with host niche diversity.</title>
        <authorList>
            <person name="Hahn C."/>
            <person name="Resl P."/>
        </authorList>
    </citation>
    <scope>NUCLEOTIDE SEQUENCE [LARGE SCALE GENOMIC DNA]</scope>
    <source>
        <strain evidence="1">EGGRZ-B1_66</strain>
        <tissue evidence="1">Body</tissue>
    </source>
</reference>
<gene>
    <name evidence="1" type="ORF">Ciccas_012894</name>
</gene>
<organism evidence="1 2">
    <name type="scientific">Cichlidogyrus casuarinus</name>
    <dbReference type="NCBI Taxonomy" id="1844966"/>
    <lineage>
        <taxon>Eukaryota</taxon>
        <taxon>Metazoa</taxon>
        <taxon>Spiralia</taxon>
        <taxon>Lophotrochozoa</taxon>
        <taxon>Platyhelminthes</taxon>
        <taxon>Monogenea</taxon>
        <taxon>Monopisthocotylea</taxon>
        <taxon>Dactylogyridea</taxon>
        <taxon>Ancyrocephalidae</taxon>
        <taxon>Cichlidogyrus</taxon>
    </lineage>
</organism>
<sequence length="136" mass="15119">MATNSDEQILGACNYGNDLGLGESSQAEYSAGDETTVERNSVEFGTEDLITFIKETGTLAKTQQWARERSSLKVIAGMFPLCDSDFSDAELDSYVTTEDDTIDYEKIKQELQNLGRIYVNEDGSSSNYMMVTAYLF</sequence>
<comment type="caution">
    <text evidence="1">The sequence shown here is derived from an EMBL/GenBank/DDBJ whole genome shotgun (WGS) entry which is preliminary data.</text>
</comment>
<proteinExistence type="predicted"/>
<dbReference type="EMBL" id="JBJKFK010005014">
    <property type="protein sequence ID" value="KAL3308571.1"/>
    <property type="molecule type" value="Genomic_DNA"/>
</dbReference>
<name>A0ABD2PS42_9PLAT</name>
<keyword evidence="2" id="KW-1185">Reference proteome</keyword>
<evidence type="ECO:0000313" key="1">
    <source>
        <dbReference type="EMBL" id="KAL3308571.1"/>
    </source>
</evidence>
<dbReference type="AlphaFoldDB" id="A0ABD2PS42"/>
<dbReference type="Proteomes" id="UP001626550">
    <property type="component" value="Unassembled WGS sequence"/>
</dbReference>
<accession>A0ABD2PS42</accession>
<evidence type="ECO:0008006" key="3">
    <source>
        <dbReference type="Google" id="ProtNLM"/>
    </source>
</evidence>
<evidence type="ECO:0000313" key="2">
    <source>
        <dbReference type="Proteomes" id="UP001626550"/>
    </source>
</evidence>